<keyword evidence="2" id="KW-1185">Reference proteome</keyword>
<comment type="caution">
    <text evidence="1">The sequence shown here is derived from an EMBL/GenBank/DDBJ whole genome shotgun (WGS) entry which is preliminary data.</text>
</comment>
<name>A0ABN9XQ40_9DINO</name>
<dbReference type="Proteomes" id="UP001189429">
    <property type="component" value="Unassembled WGS sequence"/>
</dbReference>
<proteinExistence type="predicted"/>
<sequence>MAAGPRTRVLHAYRNKDVALPFQAGLIYLGSDSGQVQWQCGASWTGWHGEFKLNADQMMVAFEMRAPRTTVSGSRVGPAAHQHCGGRRAGWHRGSFSPRPCLLLDLFDRRRVWASELRRRPCVCEGVSSGGSAAAAMS</sequence>
<dbReference type="EMBL" id="CAUYUJ010020928">
    <property type="protein sequence ID" value="CAK0901443.1"/>
    <property type="molecule type" value="Genomic_DNA"/>
</dbReference>
<accession>A0ABN9XQ40</accession>
<evidence type="ECO:0000313" key="1">
    <source>
        <dbReference type="EMBL" id="CAK0901443.1"/>
    </source>
</evidence>
<reference evidence="1" key="1">
    <citation type="submission" date="2023-10" db="EMBL/GenBank/DDBJ databases">
        <authorList>
            <person name="Chen Y."/>
            <person name="Shah S."/>
            <person name="Dougan E. K."/>
            <person name="Thang M."/>
            <person name="Chan C."/>
        </authorList>
    </citation>
    <scope>NUCLEOTIDE SEQUENCE [LARGE SCALE GENOMIC DNA]</scope>
</reference>
<gene>
    <name evidence="1" type="ORF">PCOR1329_LOCUS78384</name>
</gene>
<organism evidence="1 2">
    <name type="scientific">Prorocentrum cordatum</name>
    <dbReference type="NCBI Taxonomy" id="2364126"/>
    <lineage>
        <taxon>Eukaryota</taxon>
        <taxon>Sar</taxon>
        <taxon>Alveolata</taxon>
        <taxon>Dinophyceae</taxon>
        <taxon>Prorocentrales</taxon>
        <taxon>Prorocentraceae</taxon>
        <taxon>Prorocentrum</taxon>
    </lineage>
</organism>
<evidence type="ECO:0000313" key="2">
    <source>
        <dbReference type="Proteomes" id="UP001189429"/>
    </source>
</evidence>
<protein>
    <submittedName>
        <fullName evidence="1">Uncharacterized protein</fullName>
    </submittedName>
</protein>